<dbReference type="InterPro" id="IPR023418">
    <property type="entry name" value="Thyroxine_BS"/>
</dbReference>
<comment type="catalytic activity">
    <reaction evidence="1 7">
        <text>5-hydroxyisourate + H2O = 5-hydroxy-2-oxo-4-ureido-2,5-dihydro-1H-imidazole-5-carboxylate + H(+)</text>
        <dbReference type="Rhea" id="RHEA:23736"/>
        <dbReference type="ChEBI" id="CHEBI:15377"/>
        <dbReference type="ChEBI" id="CHEBI:15378"/>
        <dbReference type="ChEBI" id="CHEBI:18072"/>
        <dbReference type="ChEBI" id="CHEBI:58639"/>
        <dbReference type="EC" id="3.5.2.17"/>
    </reaction>
</comment>
<dbReference type="InterPro" id="IPR036817">
    <property type="entry name" value="Transthyretin/HIU_hydrolase_sf"/>
</dbReference>
<evidence type="ECO:0000313" key="10">
    <source>
        <dbReference type="Proteomes" id="UP001293718"/>
    </source>
</evidence>
<evidence type="ECO:0000256" key="5">
    <source>
        <dbReference type="ARBA" id="ARBA00022631"/>
    </source>
</evidence>
<dbReference type="Gene3D" id="2.60.40.180">
    <property type="entry name" value="Transthyretin/hydroxyisourate hydrolase domain"/>
    <property type="match status" value="1"/>
</dbReference>
<dbReference type="CDD" id="cd05822">
    <property type="entry name" value="TLP_HIUase"/>
    <property type="match status" value="1"/>
</dbReference>
<dbReference type="PROSITE" id="PS00768">
    <property type="entry name" value="TRANSTHYRETIN_1"/>
    <property type="match status" value="1"/>
</dbReference>
<evidence type="ECO:0000256" key="6">
    <source>
        <dbReference type="ARBA" id="ARBA00022801"/>
    </source>
</evidence>
<comment type="caution">
    <text evidence="9">The sequence shown here is derived from an EMBL/GenBank/DDBJ whole genome shotgun (WGS) entry which is preliminary data.</text>
</comment>
<evidence type="ECO:0000259" key="8">
    <source>
        <dbReference type="Pfam" id="PF00576"/>
    </source>
</evidence>
<dbReference type="EMBL" id="JAXOJX010000053">
    <property type="protein sequence ID" value="MDZ5459916.1"/>
    <property type="molecule type" value="Genomic_DNA"/>
</dbReference>
<evidence type="ECO:0000256" key="2">
    <source>
        <dbReference type="ARBA" id="ARBA00002704"/>
    </source>
</evidence>
<keyword evidence="5 7" id="KW-0659">Purine metabolism</keyword>
<proteinExistence type="inferred from homology"/>
<dbReference type="Proteomes" id="UP001293718">
    <property type="component" value="Unassembled WGS sequence"/>
</dbReference>
<dbReference type="GO" id="GO:0033971">
    <property type="term" value="F:hydroxyisourate hydrolase activity"/>
    <property type="evidence" value="ECO:0007669"/>
    <property type="project" value="UniProtKB-EC"/>
</dbReference>
<comment type="subunit">
    <text evidence="4 7">Homotetramer.</text>
</comment>
<feature type="domain" description="Transthyretin/hydroxyisourate hydrolase" evidence="8">
    <location>
        <begin position="4"/>
        <end position="117"/>
    </location>
</feature>
<keyword evidence="10" id="KW-1185">Reference proteome</keyword>
<dbReference type="PANTHER" id="PTHR10395:SF7">
    <property type="entry name" value="5-HYDROXYISOURATE HYDROLASE"/>
    <property type="match status" value="1"/>
</dbReference>
<organism evidence="9 10">
    <name type="scientific">Azohydromonas lata</name>
    <dbReference type="NCBI Taxonomy" id="45677"/>
    <lineage>
        <taxon>Bacteria</taxon>
        <taxon>Pseudomonadati</taxon>
        <taxon>Pseudomonadota</taxon>
        <taxon>Betaproteobacteria</taxon>
        <taxon>Burkholderiales</taxon>
        <taxon>Sphaerotilaceae</taxon>
        <taxon>Azohydromonas</taxon>
    </lineage>
</organism>
<sequence>MAGISTHVLDNHGGRPGAGMRIDFSMRRDGRWQLVKTLRTNADGRTDEPVLSADAAQPGEYELSFHVAEFYERQGQRADEALFVDQTVPVRFAIADVQQHYHVPLLCTPWSASTYRGS</sequence>
<comment type="function">
    <text evidence="2">Catalyzes the hydrolysis of 5-hydroxyisourate (HIU) to 2-oxo-4-hydroxy-4-carboxy-5-ureidoimidazoline (OHCU).</text>
</comment>
<comment type="similarity">
    <text evidence="3 7">Belongs to the transthyretin family. 5-hydroxyisourate hydrolase subfamily.</text>
</comment>
<dbReference type="InterPro" id="IPR023416">
    <property type="entry name" value="Transthyretin/HIU_hydrolase_d"/>
</dbReference>
<dbReference type="PANTHER" id="PTHR10395">
    <property type="entry name" value="URICASE AND TRANSTHYRETIN-RELATED"/>
    <property type="match status" value="1"/>
</dbReference>
<name>A0ABU5IM24_9BURK</name>
<dbReference type="EC" id="3.5.2.17" evidence="7"/>
<gene>
    <name evidence="9" type="primary">uraH</name>
    <name evidence="9" type="ORF">SM757_25365</name>
</gene>
<evidence type="ECO:0000313" key="9">
    <source>
        <dbReference type="EMBL" id="MDZ5459916.1"/>
    </source>
</evidence>
<evidence type="ECO:0000256" key="4">
    <source>
        <dbReference type="ARBA" id="ARBA00011881"/>
    </source>
</evidence>
<evidence type="ECO:0000256" key="1">
    <source>
        <dbReference type="ARBA" id="ARBA00001043"/>
    </source>
</evidence>
<evidence type="ECO:0000256" key="3">
    <source>
        <dbReference type="ARBA" id="ARBA00009850"/>
    </source>
</evidence>
<dbReference type="RefSeq" id="WP_322467529.1">
    <property type="nucleotide sequence ID" value="NZ_JAXOJX010000053.1"/>
</dbReference>
<evidence type="ECO:0000256" key="7">
    <source>
        <dbReference type="RuleBase" id="RU361270"/>
    </source>
</evidence>
<protein>
    <recommendedName>
        <fullName evidence="7">5-hydroxyisourate hydrolase</fullName>
        <shortName evidence="7">HIU hydrolase</shortName>
        <shortName evidence="7">HIUHase</shortName>
        <ecNumber evidence="7">3.5.2.17</ecNumber>
    </recommendedName>
</protein>
<reference evidence="9 10" key="1">
    <citation type="submission" date="2023-11" db="EMBL/GenBank/DDBJ databases">
        <title>Draft genome of Azohydromonas lata strain H1 (DSM1123), a polyhydroxyalkanoate producer.</title>
        <authorList>
            <person name="Traversa D."/>
            <person name="D'Addabbo P."/>
            <person name="Pazzani C."/>
            <person name="Manzari C."/>
            <person name="Chiara M."/>
            <person name="Scrascia M."/>
        </authorList>
    </citation>
    <scope>NUCLEOTIDE SEQUENCE [LARGE SCALE GENOMIC DNA]</scope>
    <source>
        <strain evidence="9 10">H1</strain>
    </source>
</reference>
<dbReference type="NCBIfam" id="TIGR02962">
    <property type="entry name" value="hdxy_isourate"/>
    <property type="match status" value="1"/>
</dbReference>
<dbReference type="Pfam" id="PF00576">
    <property type="entry name" value="Transthyretin"/>
    <property type="match status" value="1"/>
</dbReference>
<dbReference type="SUPFAM" id="SSF49472">
    <property type="entry name" value="Transthyretin (synonym: prealbumin)"/>
    <property type="match status" value="1"/>
</dbReference>
<dbReference type="InterPro" id="IPR014306">
    <property type="entry name" value="Hydroxyisourate_hydrolase"/>
</dbReference>
<keyword evidence="6 7" id="KW-0378">Hydrolase</keyword>
<accession>A0ABU5IM24</accession>